<evidence type="ECO:0000256" key="4">
    <source>
        <dbReference type="ARBA" id="ARBA00023136"/>
    </source>
</evidence>
<organism evidence="7 8">
    <name type="scientific">Anaeromicropila herbilytica</name>
    <dbReference type="NCBI Taxonomy" id="2785025"/>
    <lineage>
        <taxon>Bacteria</taxon>
        <taxon>Bacillati</taxon>
        <taxon>Bacillota</taxon>
        <taxon>Clostridia</taxon>
        <taxon>Lachnospirales</taxon>
        <taxon>Lachnospiraceae</taxon>
        <taxon>Anaeromicropila</taxon>
    </lineage>
</organism>
<accession>A0A7R7EPC1</accession>
<protein>
    <submittedName>
        <fullName evidence="7">Polymerase</fullName>
    </submittedName>
</protein>
<feature type="transmembrane region" description="Helical" evidence="5">
    <location>
        <begin position="15"/>
        <end position="35"/>
    </location>
</feature>
<proteinExistence type="predicted"/>
<feature type="transmembrane region" description="Helical" evidence="5">
    <location>
        <begin position="217"/>
        <end position="235"/>
    </location>
</feature>
<evidence type="ECO:0000256" key="3">
    <source>
        <dbReference type="ARBA" id="ARBA00022989"/>
    </source>
</evidence>
<dbReference type="AlphaFoldDB" id="A0A7R7EPC1"/>
<feature type="domain" description="O-antigen ligase-related" evidence="6">
    <location>
        <begin position="434"/>
        <end position="523"/>
    </location>
</feature>
<dbReference type="InterPro" id="IPR051533">
    <property type="entry name" value="WaaL-like"/>
</dbReference>
<dbReference type="PANTHER" id="PTHR37422">
    <property type="entry name" value="TEICHURONIC ACID BIOSYNTHESIS PROTEIN TUAE"/>
    <property type="match status" value="1"/>
</dbReference>
<feature type="transmembrane region" description="Helical" evidence="5">
    <location>
        <begin position="545"/>
        <end position="566"/>
    </location>
</feature>
<keyword evidence="4 5" id="KW-0472">Membrane</keyword>
<dbReference type="Proteomes" id="UP000595897">
    <property type="component" value="Chromosome"/>
</dbReference>
<feature type="transmembrane region" description="Helical" evidence="5">
    <location>
        <begin position="289"/>
        <end position="311"/>
    </location>
</feature>
<gene>
    <name evidence="7" type="ORF">bsdtb5_35200</name>
</gene>
<feature type="transmembrane region" description="Helical" evidence="5">
    <location>
        <begin position="242"/>
        <end position="258"/>
    </location>
</feature>
<sequence>MSNSIEQPEKIKGNLYLLPIIVILSILPLIVKLHEYKAKLINKPWFYADDTVSDFFLYFKSLIFIIICTILIFIMIYQYYKYRKTFKFTTIFIPLVAYAILALISSILSKYSYFSFHGIYEQLESIFVILGYCLVTYYTYLVVNSEDQIRFIFKWWQYGIAILCLISFTQFLGIDFFASDIGKKFILPTKYWNQLDSIHFNFEKNTVYATLYNPNYVGFYAALVAPIFLIQSFFSKTLKERIIQLAFFFALLLAMFGSGSRNGFICIAISLIFILVIFRNYLFKNWKVLCIGILVIAIAFIATNAVTHNLFINRLKEITNIKSEVKPLSKILTNKDNVQITYNNNNLYIKMNKNALDSVPFILKDDSGNELKYHQDTTTKIFIIDDTRFANLPIKIQTLDKSYVFTVTIDNRDWTFTNYTKDGTYFYYNRFGKLDKIIKPESAVFTNYESIAGRGYIWSRTIPLLKDHIILGSGADTFSLAFPQQDYVGLYNNGFGDQVLTKPHSMYLQIGVQTGVVSLLCFLAFYLMYFISSIGLYFNHKFDTYMSQVGVGIFIGTIAYMISGIANDSTITVAPTFWVLIGLGISINHGIKKKKVLN</sequence>
<evidence type="ECO:0000259" key="6">
    <source>
        <dbReference type="Pfam" id="PF04932"/>
    </source>
</evidence>
<dbReference type="KEGG" id="ahb:bsdtb5_35200"/>
<feature type="transmembrane region" description="Helical" evidence="5">
    <location>
        <begin position="55"/>
        <end position="80"/>
    </location>
</feature>
<feature type="transmembrane region" description="Helical" evidence="5">
    <location>
        <begin position="155"/>
        <end position="178"/>
    </location>
</feature>
<feature type="transmembrane region" description="Helical" evidence="5">
    <location>
        <begin position="92"/>
        <end position="113"/>
    </location>
</feature>
<dbReference type="GO" id="GO:0016020">
    <property type="term" value="C:membrane"/>
    <property type="evidence" value="ECO:0007669"/>
    <property type="project" value="UniProtKB-SubCell"/>
</dbReference>
<evidence type="ECO:0000256" key="5">
    <source>
        <dbReference type="SAM" id="Phobius"/>
    </source>
</evidence>
<dbReference type="PANTHER" id="PTHR37422:SF13">
    <property type="entry name" value="LIPOPOLYSACCHARIDE BIOSYNTHESIS PROTEIN PA4999-RELATED"/>
    <property type="match status" value="1"/>
</dbReference>
<keyword evidence="3 5" id="KW-1133">Transmembrane helix</keyword>
<feature type="transmembrane region" description="Helical" evidence="5">
    <location>
        <begin position="516"/>
        <end position="538"/>
    </location>
</feature>
<keyword evidence="2 5" id="KW-0812">Transmembrane</keyword>
<evidence type="ECO:0000256" key="2">
    <source>
        <dbReference type="ARBA" id="ARBA00022692"/>
    </source>
</evidence>
<feature type="transmembrane region" description="Helical" evidence="5">
    <location>
        <begin position="125"/>
        <end position="143"/>
    </location>
</feature>
<evidence type="ECO:0000256" key="1">
    <source>
        <dbReference type="ARBA" id="ARBA00004141"/>
    </source>
</evidence>
<keyword evidence="8" id="KW-1185">Reference proteome</keyword>
<evidence type="ECO:0000313" key="7">
    <source>
        <dbReference type="EMBL" id="BCN32225.1"/>
    </source>
</evidence>
<dbReference type="Pfam" id="PF04932">
    <property type="entry name" value="Wzy_C"/>
    <property type="match status" value="1"/>
</dbReference>
<reference evidence="7 8" key="1">
    <citation type="submission" date="2020-11" db="EMBL/GenBank/DDBJ databases">
        <title>Draft genome sequencing of a Lachnospiraceae strain isolated from anoxic soil subjected to BSD treatment.</title>
        <authorList>
            <person name="Uek A."/>
            <person name="Tonouchi A."/>
        </authorList>
    </citation>
    <scope>NUCLEOTIDE SEQUENCE [LARGE SCALE GENOMIC DNA]</scope>
    <source>
        <strain evidence="7 8">TB5</strain>
    </source>
</reference>
<evidence type="ECO:0000313" key="8">
    <source>
        <dbReference type="Proteomes" id="UP000595897"/>
    </source>
</evidence>
<feature type="transmembrane region" description="Helical" evidence="5">
    <location>
        <begin position="572"/>
        <end position="591"/>
    </location>
</feature>
<dbReference type="InterPro" id="IPR007016">
    <property type="entry name" value="O-antigen_ligase-rel_domated"/>
</dbReference>
<feature type="transmembrane region" description="Helical" evidence="5">
    <location>
        <begin position="264"/>
        <end position="282"/>
    </location>
</feature>
<dbReference type="EMBL" id="AP024169">
    <property type="protein sequence ID" value="BCN32225.1"/>
    <property type="molecule type" value="Genomic_DNA"/>
</dbReference>
<name>A0A7R7EPC1_9FIRM</name>
<comment type="subcellular location">
    <subcellularLocation>
        <location evidence="1">Membrane</location>
        <topology evidence="1">Multi-pass membrane protein</topology>
    </subcellularLocation>
</comment>
<dbReference type="RefSeq" id="WP_271713288.1">
    <property type="nucleotide sequence ID" value="NZ_AP024169.1"/>
</dbReference>